<sequence>MRLSILAAAAAAALSLTGAAQAQQSNPADMQLVSKYNLPQMAGIFQELGLTVGAIQLNNGTPALRVQTPSGNVFIAYPRICDNAQQASGCAMISLVAGFSNLPTPLEQINEFHRTDSLTSMVIKSSNGGGSLNNKVLTVLGVTRLHVKGQVARFLSDADTFYTKYVRGSTSNAFSVSLDPDAGHFGVKDHPYEEAITYSGNGASYMTREAREILADLGEL</sequence>
<gene>
    <name evidence="2" type="ORF">HK107_04435</name>
</gene>
<evidence type="ECO:0000313" key="3">
    <source>
        <dbReference type="Proteomes" id="UP000536835"/>
    </source>
</evidence>
<proteinExistence type="predicted"/>
<name>A0A7Y3RKA7_9PROT</name>
<accession>A0A7Y3RKA7</accession>
<dbReference type="EMBL" id="JABFCX010000002">
    <property type="protein sequence ID" value="NNU15565.1"/>
    <property type="molecule type" value="Genomic_DNA"/>
</dbReference>
<dbReference type="AlphaFoldDB" id="A0A7Y3RKA7"/>
<dbReference type="Proteomes" id="UP000536835">
    <property type="component" value="Unassembled WGS sequence"/>
</dbReference>
<evidence type="ECO:0000313" key="2">
    <source>
        <dbReference type="EMBL" id="NNU15565.1"/>
    </source>
</evidence>
<feature type="signal peptide" evidence="1">
    <location>
        <begin position="1"/>
        <end position="22"/>
    </location>
</feature>
<comment type="caution">
    <text evidence="2">The sequence shown here is derived from an EMBL/GenBank/DDBJ whole genome shotgun (WGS) entry which is preliminary data.</text>
</comment>
<protein>
    <submittedName>
        <fullName evidence="2">Uncharacterized protein</fullName>
    </submittedName>
</protein>
<reference evidence="2 3" key="1">
    <citation type="submission" date="2020-05" db="EMBL/GenBank/DDBJ databases">
        <title>Parvularcula mediterraneae sp. nov., isolated from polypropylene straw from shallow seawater of the seashore of Laganas in Zakynthos island, Greece.</title>
        <authorList>
            <person name="Szabo I."/>
            <person name="Al-Omari J."/>
            <person name="Rado J."/>
            <person name="Szerdahelyi G.S."/>
        </authorList>
    </citation>
    <scope>NUCLEOTIDE SEQUENCE [LARGE SCALE GENOMIC DNA]</scope>
    <source>
        <strain evidence="2 3">ZS-1/3</strain>
    </source>
</reference>
<dbReference type="RefSeq" id="WP_173197118.1">
    <property type="nucleotide sequence ID" value="NZ_JABFCX010000002.1"/>
</dbReference>
<organism evidence="2 3">
    <name type="scientific">Parvularcula mediterranea</name>
    <dbReference type="NCBI Taxonomy" id="2732508"/>
    <lineage>
        <taxon>Bacteria</taxon>
        <taxon>Pseudomonadati</taxon>
        <taxon>Pseudomonadota</taxon>
        <taxon>Alphaproteobacteria</taxon>
        <taxon>Parvularculales</taxon>
        <taxon>Parvularculaceae</taxon>
        <taxon>Parvularcula</taxon>
    </lineage>
</organism>
<feature type="chain" id="PRO_5030770678" evidence="1">
    <location>
        <begin position="23"/>
        <end position="220"/>
    </location>
</feature>
<keyword evidence="1" id="KW-0732">Signal</keyword>
<keyword evidence="3" id="KW-1185">Reference proteome</keyword>
<evidence type="ECO:0000256" key="1">
    <source>
        <dbReference type="SAM" id="SignalP"/>
    </source>
</evidence>